<dbReference type="EMBL" id="HG001992">
    <property type="protein sequence ID" value="CDF39052.1"/>
    <property type="molecule type" value="Genomic_DNA"/>
</dbReference>
<dbReference type="KEGG" id="ccp:CHC_T00006539001"/>
<dbReference type="AlphaFoldDB" id="R7QKL5"/>
<gene>
    <name evidence="2" type="ORF">CHC_T00006539001</name>
</gene>
<feature type="compositionally biased region" description="Polar residues" evidence="1">
    <location>
        <begin position="179"/>
        <end position="188"/>
    </location>
</feature>
<name>R7QKL5_CHOCR</name>
<evidence type="ECO:0000313" key="2">
    <source>
        <dbReference type="EMBL" id="CDF39052.1"/>
    </source>
</evidence>
<proteinExistence type="predicted"/>
<organism evidence="2 3">
    <name type="scientific">Chondrus crispus</name>
    <name type="common">Carrageen Irish moss</name>
    <name type="synonym">Polymorpha crispa</name>
    <dbReference type="NCBI Taxonomy" id="2769"/>
    <lineage>
        <taxon>Eukaryota</taxon>
        <taxon>Rhodophyta</taxon>
        <taxon>Florideophyceae</taxon>
        <taxon>Rhodymeniophycidae</taxon>
        <taxon>Gigartinales</taxon>
        <taxon>Gigartinaceae</taxon>
        <taxon>Chondrus</taxon>
    </lineage>
</organism>
<dbReference type="GeneID" id="17326682"/>
<protein>
    <submittedName>
        <fullName evidence="2">Uncharacterized protein</fullName>
    </submittedName>
</protein>
<sequence>MEGGSHGKGLEGGEGRGRGRGRGERSRGAGVEDDALHFVWTAVEEAVEEAVGAEVVKVGSGGGPCGFLRCWLSRAMVRAHFFFNFWAPIEHRIKTISPPVLPMLVRASSTWVAPTCTRASKHHALLLLPNLPSRSAPHHYQGELDCPLASNWAVCSSQSDPLPRKLNLLRQPARGHQSTMRSFFSQTCPPDPPNSVSRARPLLSPSLSRRPRTCSWPLS</sequence>
<dbReference type="Gramene" id="CDF39052">
    <property type="protein sequence ID" value="CDF39052"/>
    <property type="gene ID" value="CHC_T00006539001"/>
</dbReference>
<feature type="compositionally biased region" description="Low complexity" evidence="1">
    <location>
        <begin position="195"/>
        <end position="208"/>
    </location>
</feature>
<accession>R7QKL5</accession>
<dbReference type="Proteomes" id="UP000012073">
    <property type="component" value="Unassembled WGS sequence"/>
</dbReference>
<evidence type="ECO:0000313" key="3">
    <source>
        <dbReference type="Proteomes" id="UP000012073"/>
    </source>
</evidence>
<keyword evidence="3" id="KW-1185">Reference proteome</keyword>
<dbReference type="RefSeq" id="XP_005718963.1">
    <property type="nucleotide sequence ID" value="XM_005718906.1"/>
</dbReference>
<feature type="region of interest" description="Disordered" evidence="1">
    <location>
        <begin position="1"/>
        <end position="29"/>
    </location>
</feature>
<feature type="compositionally biased region" description="Basic and acidic residues" evidence="1">
    <location>
        <begin position="8"/>
        <end position="27"/>
    </location>
</feature>
<reference evidence="3" key="1">
    <citation type="journal article" date="2013" name="Proc. Natl. Acad. Sci. U.S.A.">
        <title>Genome structure and metabolic features in the red seaweed Chondrus crispus shed light on evolution of the Archaeplastida.</title>
        <authorList>
            <person name="Collen J."/>
            <person name="Porcel B."/>
            <person name="Carre W."/>
            <person name="Ball S.G."/>
            <person name="Chaparro C."/>
            <person name="Tonon T."/>
            <person name="Barbeyron T."/>
            <person name="Michel G."/>
            <person name="Noel B."/>
            <person name="Valentin K."/>
            <person name="Elias M."/>
            <person name="Artiguenave F."/>
            <person name="Arun A."/>
            <person name="Aury J.M."/>
            <person name="Barbosa-Neto J.F."/>
            <person name="Bothwell J.H."/>
            <person name="Bouget F.Y."/>
            <person name="Brillet L."/>
            <person name="Cabello-Hurtado F."/>
            <person name="Capella-Gutierrez S."/>
            <person name="Charrier B."/>
            <person name="Cladiere L."/>
            <person name="Cock J.M."/>
            <person name="Coelho S.M."/>
            <person name="Colleoni C."/>
            <person name="Czjzek M."/>
            <person name="Da Silva C."/>
            <person name="Delage L."/>
            <person name="Denoeud F."/>
            <person name="Deschamps P."/>
            <person name="Dittami S.M."/>
            <person name="Gabaldon T."/>
            <person name="Gachon C.M."/>
            <person name="Groisillier A."/>
            <person name="Herve C."/>
            <person name="Jabbari K."/>
            <person name="Katinka M."/>
            <person name="Kloareg B."/>
            <person name="Kowalczyk N."/>
            <person name="Labadie K."/>
            <person name="Leblanc C."/>
            <person name="Lopez P.J."/>
            <person name="McLachlan D.H."/>
            <person name="Meslet-Cladiere L."/>
            <person name="Moustafa A."/>
            <person name="Nehr Z."/>
            <person name="Nyvall Collen P."/>
            <person name="Panaud O."/>
            <person name="Partensky F."/>
            <person name="Poulain J."/>
            <person name="Rensing S.A."/>
            <person name="Rousvoal S."/>
            <person name="Samson G."/>
            <person name="Symeonidi A."/>
            <person name="Weissenbach J."/>
            <person name="Zambounis A."/>
            <person name="Wincker P."/>
            <person name="Boyen C."/>
        </authorList>
    </citation>
    <scope>NUCLEOTIDE SEQUENCE [LARGE SCALE GENOMIC DNA]</scope>
    <source>
        <strain evidence="3">cv. Stackhouse</strain>
    </source>
</reference>
<feature type="region of interest" description="Disordered" evidence="1">
    <location>
        <begin position="179"/>
        <end position="219"/>
    </location>
</feature>
<evidence type="ECO:0000256" key="1">
    <source>
        <dbReference type="SAM" id="MobiDB-lite"/>
    </source>
</evidence>